<dbReference type="PaxDb" id="411461-DORFOR_01302"/>
<organism evidence="1 2">
    <name type="scientific">Dorea formicigenerans ATCC 27755</name>
    <dbReference type="NCBI Taxonomy" id="411461"/>
    <lineage>
        <taxon>Bacteria</taxon>
        <taxon>Bacillati</taxon>
        <taxon>Bacillota</taxon>
        <taxon>Clostridia</taxon>
        <taxon>Lachnospirales</taxon>
        <taxon>Lachnospiraceae</taxon>
        <taxon>Dorea</taxon>
    </lineage>
</organism>
<dbReference type="AlphaFoldDB" id="B0G4W2"/>
<evidence type="ECO:0000313" key="1">
    <source>
        <dbReference type="EMBL" id="EDR47336.1"/>
    </source>
</evidence>
<name>B0G4W2_9FIRM</name>
<dbReference type="EMBL" id="AAXA02000012">
    <property type="protein sequence ID" value="EDR47336.1"/>
    <property type="molecule type" value="Genomic_DNA"/>
</dbReference>
<proteinExistence type="predicted"/>
<evidence type="ECO:0000313" key="2">
    <source>
        <dbReference type="Proteomes" id="UP000005359"/>
    </source>
</evidence>
<reference evidence="1 2" key="2">
    <citation type="submission" date="2007-10" db="EMBL/GenBank/DDBJ databases">
        <authorList>
            <person name="Fulton L."/>
            <person name="Clifton S."/>
            <person name="Fulton B."/>
            <person name="Xu J."/>
            <person name="Minx P."/>
            <person name="Pepin K.H."/>
            <person name="Johnson M."/>
            <person name="Thiruvilangam P."/>
            <person name="Bhonagiri V."/>
            <person name="Nash W.E."/>
            <person name="Wang C."/>
            <person name="Mardis E.R."/>
            <person name="Wilson R.K."/>
        </authorList>
    </citation>
    <scope>NUCLEOTIDE SEQUENCE [LARGE SCALE GENOMIC DNA]</scope>
    <source>
        <strain evidence="1 2">ATCC 27755</strain>
    </source>
</reference>
<reference evidence="1 2" key="1">
    <citation type="submission" date="2007-10" db="EMBL/GenBank/DDBJ databases">
        <title>Draft genome sequence of Dorea formicigenerans(ATCC 27755).</title>
        <authorList>
            <person name="Sudarsanam P."/>
            <person name="Ley R."/>
            <person name="Guruge J."/>
            <person name="Turnbaugh P.J."/>
            <person name="Mahowald M."/>
            <person name="Liep D."/>
            <person name="Gordon J."/>
        </authorList>
    </citation>
    <scope>NUCLEOTIDE SEQUENCE [LARGE SCALE GENOMIC DNA]</scope>
    <source>
        <strain evidence="1 2">ATCC 27755</strain>
    </source>
</reference>
<comment type="caution">
    <text evidence="1">The sequence shown here is derived from an EMBL/GenBank/DDBJ whole genome shotgun (WGS) entry which is preliminary data.</text>
</comment>
<protein>
    <submittedName>
        <fullName evidence="1">Uncharacterized protein</fullName>
    </submittedName>
</protein>
<sequence>MLSCNLQEASIFCITGNYIFCYTKSLRQKNLMKRIISSNQIRC</sequence>
<accession>B0G4W2</accession>
<gene>
    <name evidence="1" type="ORF">DORFOR_01302</name>
</gene>
<dbReference type="Proteomes" id="UP000005359">
    <property type="component" value="Unassembled WGS sequence"/>
</dbReference>